<dbReference type="Proteomes" id="UP001498421">
    <property type="component" value="Unassembled WGS sequence"/>
</dbReference>
<dbReference type="Gene3D" id="3.40.50.720">
    <property type="entry name" value="NAD(P)-binding Rossmann-like Domain"/>
    <property type="match status" value="1"/>
</dbReference>
<gene>
    <name evidence="1" type="ORF">QQZ08_011759</name>
</gene>
<organism evidence="1 2">
    <name type="scientific">Neonectria magnoliae</name>
    <dbReference type="NCBI Taxonomy" id="2732573"/>
    <lineage>
        <taxon>Eukaryota</taxon>
        <taxon>Fungi</taxon>
        <taxon>Dikarya</taxon>
        <taxon>Ascomycota</taxon>
        <taxon>Pezizomycotina</taxon>
        <taxon>Sordariomycetes</taxon>
        <taxon>Hypocreomycetidae</taxon>
        <taxon>Hypocreales</taxon>
        <taxon>Nectriaceae</taxon>
        <taxon>Neonectria</taxon>
    </lineage>
</organism>
<accession>A0ABR1H7K3</accession>
<name>A0ABR1H7K3_9HYPO</name>
<reference evidence="1 2" key="1">
    <citation type="journal article" date="2025" name="Microbiol. Resour. Announc.">
        <title>Draft genome sequences for Neonectria magnoliae and Neonectria punicea, canker pathogens of Liriodendron tulipifera and Acer saccharum in West Virginia.</title>
        <authorList>
            <person name="Petronek H.M."/>
            <person name="Kasson M.T."/>
            <person name="Metheny A.M."/>
            <person name="Stauder C.M."/>
            <person name="Lovett B."/>
            <person name="Lynch S.C."/>
            <person name="Garnas J.R."/>
            <person name="Kasson L.R."/>
            <person name="Stajich J.E."/>
        </authorList>
    </citation>
    <scope>NUCLEOTIDE SEQUENCE [LARGE SCALE GENOMIC DNA]</scope>
    <source>
        <strain evidence="1 2">NRRL 64651</strain>
    </source>
</reference>
<dbReference type="Gene3D" id="3.90.180.10">
    <property type="entry name" value="Medium-chain alcohol dehydrogenases, catalytic domain"/>
    <property type="match status" value="1"/>
</dbReference>
<evidence type="ECO:0000313" key="1">
    <source>
        <dbReference type="EMBL" id="KAK7417100.1"/>
    </source>
</evidence>
<protein>
    <submittedName>
        <fullName evidence="1">Uncharacterized protein</fullName>
    </submittedName>
</protein>
<proteinExistence type="predicted"/>
<sequence length="150" mass="16687">MEAVNAQGELQQGIMVRVVATHGGIGQIGVHMAQNDTAAVPNAERLSPDVSFPLTEFFTKGLSYHSGVVIPGIFAGELVRFIAGGEASTHFIESVTIRIEEVPEYYERFSRQEEIKVYIHFPSELTVLRYLLSSHVIKPTHIDILKEYSD</sequence>
<comment type="caution">
    <text evidence="1">The sequence shown here is derived from an EMBL/GenBank/DDBJ whole genome shotgun (WGS) entry which is preliminary data.</text>
</comment>
<evidence type="ECO:0000313" key="2">
    <source>
        <dbReference type="Proteomes" id="UP001498421"/>
    </source>
</evidence>
<keyword evidence="2" id="KW-1185">Reference proteome</keyword>
<dbReference type="EMBL" id="JAZAVK010000193">
    <property type="protein sequence ID" value="KAK7417100.1"/>
    <property type="molecule type" value="Genomic_DNA"/>
</dbReference>